<evidence type="ECO:0000256" key="2">
    <source>
        <dbReference type="ARBA" id="ARBA00023445"/>
    </source>
</evidence>
<comment type="similarity">
    <text evidence="2">Belongs to the NAD(P)-dependent epimerase/dehydratase family. Dihydroflavonol-4-reductase subfamily.</text>
</comment>
<feature type="domain" description="NAD-dependent epimerase/dehydratase" evidence="3">
    <location>
        <begin position="6"/>
        <end position="245"/>
    </location>
</feature>
<evidence type="ECO:0000256" key="1">
    <source>
        <dbReference type="ARBA" id="ARBA00023002"/>
    </source>
</evidence>
<accession>A0A6N9T7S3</accession>
<keyword evidence="5" id="KW-1185">Reference proteome</keyword>
<gene>
    <name evidence="4" type="ORF">GTK09_22895</name>
</gene>
<protein>
    <submittedName>
        <fullName evidence="4">NAD-dependent epimerase/dehydratase family protein</fullName>
    </submittedName>
</protein>
<dbReference type="SUPFAM" id="SSF51735">
    <property type="entry name" value="NAD(P)-binding Rossmann-fold domains"/>
    <property type="match status" value="1"/>
</dbReference>
<dbReference type="FunFam" id="3.40.50.720:FF:000336">
    <property type="entry name" value="Aldehyde reductase"/>
    <property type="match status" value="1"/>
</dbReference>
<dbReference type="RefSeq" id="WP_163465728.1">
    <property type="nucleotide sequence ID" value="NZ_JAAAMG010000026.1"/>
</dbReference>
<dbReference type="Pfam" id="PF01370">
    <property type="entry name" value="Epimerase"/>
    <property type="match status" value="1"/>
</dbReference>
<dbReference type="Proteomes" id="UP000469011">
    <property type="component" value="Unassembled WGS sequence"/>
</dbReference>
<dbReference type="PANTHER" id="PTHR10366">
    <property type="entry name" value="NAD DEPENDENT EPIMERASE/DEHYDRATASE"/>
    <property type="match status" value="1"/>
</dbReference>
<keyword evidence="1" id="KW-0560">Oxidoreductase</keyword>
<evidence type="ECO:0000259" key="3">
    <source>
        <dbReference type="Pfam" id="PF01370"/>
    </source>
</evidence>
<comment type="caution">
    <text evidence="4">The sequence shown here is derived from an EMBL/GenBank/DDBJ whole genome shotgun (WGS) entry which is preliminary data.</text>
</comment>
<name>A0A6N9T7S3_9HYPH</name>
<dbReference type="InterPro" id="IPR001509">
    <property type="entry name" value="Epimerase_deHydtase"/>
</dbReference>
<dbReference type="GO" id="GO:0016616">
    <property type="term" value="F:oxidoreductase activity, acting on the CH-OH group of donors, NAD or NADP as acceptor"/>
    <property type="evidence" value="ECO:0007669"/>
    <property type="project" value="TreeGrafter"/>
</dbReference>
<organism evidence="4 5">
    <name type="scientific">Jiella pacifica</name>
    <dbReference type="NCBI Taxonomy" id="2696469"/>
    <lineage>
        <taxon>Bacteria</taxon>
        <taxon>Pseudomonadati</taxon>
        <taxon>Pseudomonadota</taxon>
        <taxon>Alphaproteobacteria</taxon>
        <taxon>Hyphomicrobiales</taxon>
        <taxon>Aurantimonadaceae</taxon>
        <taxon>Jiella</taxon>
    </lineage>
</organism>
<reference evidence="4 5" key="1">
    <citation type="submission" date="2020-01" db="EMBL/GenBank/DDBJ databases">
        <title>Jiella pacifica sp. nov.</title>
        <authorList>
            <person name="Xue Z."/>
            <person name="Zhu S."/>
            <person name="Chen J."/>
            <person name="Yang J."/>
        </authorList>
    </citation>
    <scope>NUCLEOTIDE SEQUENCE [LARGE SCALE GENOMIC DNA]</scope>
    <source>
        <strain evidence="4 5">40Bstr34</strain>
    </source>
</reference>
<dbReference type="InterPro" id="IPR036291">
    <property type="entry name" value="NAD(P)-bd_dom_sf"/>
</dbReference>
<evidence type="ECO:0000313" key="4">
    <source>
        <dbReference type="EMBL" id="NDW07271.1"/>
    </source>
</evidence>
<evidence type="ECO:0000313" key="5">
    <source>
        <dbReference type="Proteomes" id="UP000469011"/>
    </source>
</evidence>
<dbReference type="AlphaFoldDB" id="A0A6N9T7S3"/>
<dbReference type="PANTHER" id="PTHR10366:SF564">
    <property type="entry name" value="STEROL-4-ALPHA-CARBOXYLATE 3-DEHYDROGENASE, DECARBOXYLATING"/>
    <property type="match status" value="1"/>
</dbReference>
<proteinExistence type="inferred from homology"/>
<dbReference type="Gene3D" id="3.40.50.720">
    <property type="entry name" value="NAD(P)-binding Rossmann-like Domain"/>
    <property type="match status" value="1"/>
</dbReference>
<dbReference type="EMBL" id="JAAAMG010000026">
    <property type="protein sequence ID" value="NDW07271.1"/>
    <property type="molecule type" value="Genomic_DNA"/>
</dbReference>
<dbReference type="InterPro" id="IPR050425">
    <property type="entry name" value="NAD(P)_dehydrat-like"/>
</dbReference>
<sequence>MTQERVLLTGASGFIAKHVALQLLDAGYRVRGTVRTAEKGEKLRRTLAENGADVSQLEIVSADLMRDDGWDEAAAGCDLVCHMASPLPLRQPRDRQALVPAAKGGAVRVVEAAARAGARRLVMTSSVAAMSYGHGKEHSGTIGEADWSNVEASDISPYAISKTEAEAAAWKAAKVGGLDMVSINPVLVVGPLLDDEAGASMQLVRLMMRGRMPAVPDIASGFVDVRDVAAAHVAALTAEGAVGRRFLLSAGTLSLLEFGKAIGEAVPDYGDKMPRFVLPNFVVRLAALVSSDARSVVGELGRGKTLVCDPAKAMLGFAPRGPKDAIAAAARSLRDKGAVH</sequence>